<dbReference type="InterPro" id="IPR034804">
    <property type="entry name" value="SQR/QFR_C/D"/>
</dbReference>
<evidence type="ECO:0000256" key="13">
    <source>
        <dbReference type="SAM" id="Phobius"/>
    </source>
</evidence>
<protein>
    <recommendedName>
        <fullName evidence="4">Succinate dehydrogenase cytochrome b556 subunit</fullName>
    </recommendedName>
</protein>
<dbReference type="PIRSF" id="PIRSF000178">
    <property type="entry name" value="SDH_cyt_b560"/>
    <property type="match status" value="1"/>
</dbReference>
<dbReference type="InterPro" id="IPR000701">
    <property type="entry name" value="SuccDH_FuR_B_TM-su"/>
</dbReference>
<evidence type="ECO:0000313" key="15">
    <source>
        <dbReference type="Proteomes" id="UP000648075"/>
    </source>
</evidence>
<dbReference type="EMBL" id="BMZA01000009">
    <property type="protein sequence ID" value="GGZ08223.1"/>
    <property type="molecule type" value="Genomic_DNA"/>
</dbReference>
<evidence type="ECO:0000256" key="1">
    <source>
        <dbReference type="ARBA" id="ARBA00004050"/>
    </source>
</evidence>
<comment type="subcellular location">
    <subcellularLocation>
        <location evidence="2">Membrane</location>
        <topology evidence="2">Multi-pass membrane protein</topology>
    </subcellularLocation>
</comment>
<dbReference type="InterPro" id="IPR018495">
    <property type="entry name" value="Succ_DH_cyt_bsu_CS"/>
</dbReference>
<gene>
    <name evidence="14" type="primary">sdhC</name>
    <name evidence="14" type="ORF">GCM10011614_23790</name>
</gene>
<reference evidence="14" key="1">
    <citation type="journal article" date="2014" name="Int. J. Syst. Evol. Microbiol.">
        <title>Complete genome sequence of Corynebacterium casei LMG S-19264T (=DSM 44701T), isolated from a smear-ripened cheese.</title>
        <authorList>
            <consortium name="US DOE Joint Genome Institute (JGI-PGF)"/>
            <person name="Walter F."/>
            <person name="Albersmeier A."/>
            <person name="Kalinowski J."/>
            <person name="Ruckert C."/>
        </authorList>
    </citation>
    <scope>NUCLEOTIDE SEQUENCE</scope>
    <source>
        <strain evidence="14">KCTC 32255</strain>
    </source>
</reference>
<dbReference type="Gene3D" id="1.20.1300.10">
    <property type="entry name" value="Fumarate reductase/succinate dehydrogenase, transmembrane subunit"/>
    <property type="match status" value="1"/>
</dbReference>
<comment type="caution">
    <text evidence="14">The sequence shown here is derived from an EMBL/GenBank/DDBJ whole genome shotgun (WGS) entry which is preliminary data.</text>
</comment>
<feature type="transmembrane region" description="Helical" evidence="13">
    <location>
        <begin position="145"/>
        <end position="164"/>
    </location>
</feature>
<dbReference type="CDD" id="cd03499">
    <property type="entry name" value="SQR_TypeC_SdhC"/>
    <property type="match status" value="1"/>
</dbReference>
<keyword evidence="7 12" id="KW-0479">Metal-binding</keyword>
<dbReference type="PANTHER" id="PTHR10978:SF5">
    <property type="entry name" value="SUCCINATE DEHYDROGENASE CYTOCHROME B560 SUBUNIT, MITOCHONDRIAL"/>
    <property type="match status" value="1"/>
</dbReference>
<evidence type="ECO:0000256" key="2">
    <source>
        <dbReference type="ARBA" id="ARBA00004141"/>
    </source>
</evidence>
<accession>A0A918UGE3</accession>
<dbReference type="AlphaFoldDB" id="A0A918UGE3"/>
<evidence type="ECO:0000313" key="14">
    <source>
        <dbReference type="EMBL" id="GGZ08223.1"/>
    </source>
</evidence>
<name>A0A918UGE3_9SPHN</name>
<keyword evidence="15" id="KW-1185">Reference proteome</keyword>
<keyword evidence="5 12" id="KW-0349">Heme</keyword>
<dbReference type="GO" id="GO:0006099">
    <property type="term" value="P:tricarboxylic acid cycle"/>
    <property type="evidence" value="ECO:0007669"/>
    <property type="project" value="InterPro"/>
</dbReference>
<comment type="similarity">
    <text evidence="3">Belongs to the cytochrome b560 family.</text>
</comment>
<dbReference type="GO" id="GO:0009055">
    <property type="term" value="F:electron transfer activity"/>
    <property type="evidence" value="ECO:0007669"/>
    <property type="project" value="InterPro"/>
</dbReference>
<evidence type="ECO:0000256" key="8">
    <source>
        <dbReference type="ARBA" id="ARBA00022989"/>
    </source>
</evidence>
<comment type="cofactor">
    <cofactor evidence="12">
        <name>heme</name>
        <dbReference type="ChEBI" id="CHEBI:30413"/>
    </cofactor>
    <text evidence="12">The heme is bound between the two transmembrane subunits.</text>
</comment>
<feature type="transmembrane region" description="Helical" evidence="13">
    <location>
        <begin position="95"/>
        <end position="117"/>
    </location>
</feature>
<dbReference type="PROSITE" id="PS01000">
    <property type="entry name" value="SDH_CYT_1"/>
    <property type="match status" value="1"/>
</dbReference>
<reference evidence="14" key="2">
    <citation type="submission" date="2020-09" db="EMBL/GenBank/DDBJ databases">
        <authorList>
            <person name="Sun Q."/>
            <person name="Kim S."/>
        </authorList>
    </citation>
    <scope>NUCLEOTIDE SEQUENCE</scope>
    <source>
        <strain evidence="14">KCTC 32255</strain>
    </source>
</reference>
<keyword evidence="9 12" id="KW-0408">Iron</keyword>
<evidence type="ECO:0000256" key="7">
    <source>
        <dbReference type="ARBA" id="ARBA00022723"/>
    </source>
</evidence>
<keyword evidence="10 13" id="KW-0472">Membrane</keyword>
<dbReference type="SUPFAM" id="SSF81343">
    <property type="entry name" value="Fumarate reductase respiratory complex transmembrane subunits"/>
    <property type="match status" value="1"/>
</dbReference>
<dbReference type="GO" id="GO:0016020">
    <property type="term" value="C:membrane"/>
    <property type="evidence" value="ECO:0007669"/>
    <property type="project" value="UniProtKB-SubCell"/>
</dbReference>
<proteinExistence type="inferred from homology"/>
<organism evidence="14 15">
    <name type="scientific">Novosphingobium colocasiae</name>
    <dbReference type="NCBI Taxonomy" id="1256513"/>
    <lineage>
        <taxon>Bacteria</taxon>
        <taxon>Pseudomonadati</taxon>
        <taxon>Pseudomonadota</taxon>
        <taxon>Alphaproteobacteria</taxon>
        <taxon>Sphingomonadales</taxon>
        <taxon>Sphingomonadaceae</taxon>
        <taxon>Novosphingobium</taxon>
    </lineage>
</organism>
<dbReference type="Pfam" id="PF01127">
    <property type="entry name" value="Sdh_cyt"/>
    <property type="match status" value="1"/>
</dbReference>
<keyword evidence="8 13" id="KW-1133">Transmembrane helix</keyword>
<dbReference type="GO" id="GO:0046872">
    <property type="term" value="F:metal ion binding"/>
    <property type="evidence" value="ECO:0007669"/>
    <property type="project" value="UniProtKB-KW"/>
</dbReference>
<dbReference type="NCBIfam" id="TIGR02970">
    <property type="entry name" value="succ_dehyd_cytB"/>
    <property type="match status" value="1"/>
</dbReference>
<dbReference type="PANTHER" id="PTHR10978">
    <property type="entry name" value="SUCCINATE DEHYDROGENASE CYTOCHROME B560 SUBUNIT"/>
    <property type="match status" value="1"/>
</dbReference>
<dbReference type="InterPro" id="IPR014314">
    <property type="entry name" value="Succ_DH_cytb556"/>
</dbReference>
<evidence type="ECO:0000256" key="4">
    <source>
        <dbReference type="ARBA" id="ARBA00020076"/>
    </source>
</evidence>
<comment type="subunit">
    <text evidence="11">Part of an enzyme complex containing four subunits: a flavoprotein, an iron-sulfur protein, plus two membrane-anchoring proteins, SdhC and SdhD. The complex can form homotrimers.</text>
</comment>
<evidence type="ECO:0000256" key="5">
    <source>
        <dbReference type="ARBA" id="ARBA00022617"/>
    </source>
</evidence>
<evidence type="ECO:0000256" key="12">
    <source>
        <dbReference type="PIRSR" id="PIRSR000178-1"/>
    </source>
</evidence>
<keyword evidence="6 13" id="KW-0812">Transmembrane</keyword>
<feature type="binding site" description="axial binding residue" evidence="12">
    <location>
        <position position="119"/>
    </location>
    <ligand>
        <name>heme</name>
        <dbReference type="ChEBI" id="CHEBI:30413"/>
        <note>ligand shared with second transmembrane subunit</note>
    </ligand>
    <ligandPart>
        <name>Fe</name>
        <dbReference type="ChEBI" id="CHEBI:18248"/>
    </ligandPart>
</feature>
<feature type="transmembrane region" description="Helical" evidence="13">
    <location>
        <begin position="53"/>
        <end position="75"/>
    </location>
</feature>
<evidence type="ECO:0000256" key="3">
    <source>
        <dbReference type="ARBA" id="ARBA00007244"/>
    </source>
</evidence>
<evidence type="ECO:0000256" key="6">
    <source>
        <dbReference type="ARBA" id="ARBA00022692"/>
    </source>
</evidence>
<sequence length="165" mass="17640">MGGVRVADGKGIRKSMAEAGTKKNRPLSPHLQIWRWGPHMLVSILHRVSGSGLAFAGLGLLLWWLGALASGPAAYESFAGWVWADLGTLDWSGTGILTGLVKLILKIVVVGISWSFFTHMSSGLRHFVLDIGAGFELGVNRLGSILAPVAGILLTVAFWAILLLR</sequence>
<dbReference type="Proteomes" id="UP000648075">
    <property type="component" value="Unassembled WGS sequence"/>
</dbReference>
<evidence type="ECO:0000256" key="11">
    <source>
        <dbReference type="ARBA" id="ARBA00025912"/>
    </source>
</evidence>
<evidence type="ECO:0000256" key="9">
    <source>
        <dbReference type="ARBA" id="ARBA00023004"/>
    </source>
</evidence>
<evidence type="ECO:0000256" key="10">
    <source>
        <dbReference type="ARBA" id="ARBA00023136"/>
    </source>
</evidence>
<comment type="function">
    <text evidence="1">Membrane-anchoring subunit of succinate dehydrogenase (SDH).</text>
</comment>